<gene>
    <name evidence="1" type="ORF">B0H63DRAFT_506905</name>
</gene>
<proteinExistence type="predicted"/>
<reference evidence="1" key="2">
    <citation type="submission" date="2023-06" db="EMBL/GenBank/DDBJ databases">
        <authorList>
            <consortium name="Lawrence Berkeley National Laboratory"/>
            <person name="Haridas S."/>
            <person name="Hensen N."/>
            <person name="Bonometti L."/>
            <person name="Westerberg I."/>
            <person name="Brannstrom I.O."/>
            <person name="Guillou S."/>
            <person name="Cros-Aarteil S."/>
            <person name="Calhoun S."/>
            <person name="Kuo A."/>
            <person name="Mondo S."/>
            <person name="Pangilinan J."/>
            <person name="Riley R."/>
            <person name="LaButti K."/>
            <person name="Andreopoulos B."/>
            <person name="Lipzen A."/>
            <person name="Chen C."/>
            <person name="Yanf M."/>
            <person name="Daum C."/>
            <person name="Ng V."/>
            <person name="Clum A."/>
            <person name="Steindorff A."/>
            <person name="Ohm R."/>
            <person name="Martin F."/>
            <person name="Silar P."/>
            <person name="Natvig D."/>
            <person name="Lalanne C."/>
            <person name="Gautier V."/>
            <person name="Ament-velasquez S.L."/>
            <person name="Kruys A."/>
            <person name="Hutchinson M.I."/>
            <person name="Powell A.J."/>
            <person name="Barry K."/>
            <person name="Miller A.N."/>
            <person name="Grigoriev I.V."/>
            <person name="Debuchy R."/>
            <person name="Gladieux P."/>
            <person name="Thoren M.H."/>
            <person name="Johannesson H."/>
        </authorList>
    </citation>
    <scope>NUCLEOTIDE SEQUENCE</scope>
    <source>
        <strain evidence="1">CBS 232.78</strain>
    </source>
</reference>
<reference evidence="1" key="1">
    <citation type="journal article" date="2023" name="Mol. Phylogenet. Evol.">
        <title>Genome-scale phylogeny and comparative genomics of the fungal order Sordariales.</title>
        <authorList>
            <person name="Hensen N."/>
            <person name="Bonometti L."/>
            <person name="Westerberg I."/>
            <person name="Brannstrom I.O."/>
            <person name="Guillou S."/>
            <person name="Cros-Aarteil S."/>
            <person name="Calhoun S."/>
            <person name="Haridas S."/>
            <person name="Kuo A."/>
            <person name="Mondo S."/>
            <person name="Pangilinan J."/>
            <person name="Riley R."/>
            <person name="LaButti K."/>
            <person name="Andreopoulos B."/>
            <person name="Lipzen A."/>
            <person name="Chen C."/>
            <person name="Yan M."/>
            <person name="Daum C."/>
            <person name="Ng V."/>
            <person name="Clum A."/>
            <person name="Steindorff A."/>
            <person name="Ohm R.A."/>
            <person name="Martin F."/>
            <person name="Silar P."/>
            <person name="Natvig D.O."/>
            <person name="Lalanne C."/>
            <person name="Gautier V."/>
            <person name="Ament-Velasquez S.L."/>
            <person name="Kruys A."/>
            <person name="Hutchinson M.I."/>
            <person name="Powell A.J."/>
            <person name="Barry K."/>
            <person name="Miller A.N."/>
            <person name="Grigoriev I.V."/>
            <person name="Debuchy R."/>
            <person name="Gladieux P."/>
            <person name="Hiltunen Thoren M."/>
            <person name="Johannesson H."/>
        </authorList>
    </citation>
    <scope>NUCLEOTIDE SEQUENCE</scope>
    <source>
        <strain evidence="1">CBS 232.78</strain>
    </source>
</reference>
<accession>A0AAE0NX38</accession>
<dbReference type="AlphaFoldDB" id="A0AAE0NX38"/>
<organism evidence="1 2">
    <name type="scientific">Podospora didyma</name>
    <dbReference type="NCBI Taxonomy" id="330526"/>
    <lineage>
        <taxon>Eukaryota</taxon>
        <taxon>Fungi</taxon>
        <taxon>Dikarya</taxon>
        <taxon>Ascomycota</taxon>
        <taxon>Pezizomycotina</taxon>
        <taxon>Sordariomycetes</taxon>
        <taxon>Sordariomycetidae</taxon>
        <taxon>Sordariales</taxon>
        <taxon>Podosporaceae</taxon>
        <taxon>Podospora</taxon>
    </lineage>
</organism>
<dbReference type="Proteomes" id="UP001285441">
    <property type="component" value="Unassembled WGS sequence"/>
</dbReference>
<sequence length="357" mass="40742">MAWWEEYIKLYGGTDANRTPEVAIAATDADLTLLVGLRSTKKVEKKFKVCSAMMRAASPIGKAAIADKRPEECKWVIRFPYEDFEFVLRLVHNQFVTIPKQPEPSIMCGVLIVLRKYDMERIICPWTTDWMNFINTSTLSLDTINGKSEVKRGIYQLHVVEFLRGEALLSAVIQRSARKSTRDHAKQFAFVQEEIEKDLSWPVIFSLGYGACASHKVDSSNPRKFHKELEEIHHNTAGPRKDGYNHYRDLIRGSVANNLSLSGQSCPPRNANMVFQSPSDLLGSIQAAFEVKYEFEPKLHTSGSCLIKARLQSTFLAFERELFEETLLEFELERKGEDEETTRAVWNRRSEVAQAQA</sequence>
<comment type="caution">
    <text evidence="1">The sequence shown here is derived from an EMBL/GenBank/DDBJ whole genome shotgun (WGS) entry which is preliminary data.</text>
</comment>
<protein>
    <submittedName>
        <fullName evidence="1">Uncharacterized protein</fullName>
    </submittedName>
</protein>
<keyword evidence="2" id="KW-1185">Reference proteome</keyword>
<name>A0AAE0NX38_9PEZI</name>
<evidence type="ECO:0000313" key="1">
    <source>
        <dbReference type="EMBL" id="KAK3389276.1"/>
    </source>
</evidence>
<evidence type="ECO:0000313" key="2">
    <source>
        <dbReference type="Proteomes" id="UP001285441"/>
    </source>
</evidence>
<dbReference type="EMBL" id="JAULSW010000002">
    <property type="protein sequence ID" value="KAK3389276.1"/>
    <property type="molecule type" value="Genomic_DNA"/>
</dbReference>